<organism evidence="1 2">
    <name type="scientific">Arcanobacterium phocisimile</name>
    <dbReference type="NCBI Taxonomy" id="1302235"/>
    <lineage>
        <taxon>Bacteria</taxon>
        <taxon>Bacillati</taxon>
        <taxon>Actinomycetota</taxon>
        <taxon>Actinomycetes</taxon>
        <taxon>Actinomycetales</taxon>
        <taxon>Actinomycetaceae</taxon>
        <taxon>Arcanobacterium</taxon>
    </lineage>
</organism>
<reference evidence="1 2" key="1">
    <citation type="submission" date="2021-02" db="EMBL/GenBank/DDBJ databases">
        <title>Complete Genome Sequence of Arcanobacterium phocisimile strain DSM 26142T from a harbour seal.</title>
        <authorList>
            <person name="Borowiak M."/>
            <person name="Alssahen M."/>
            <person name="Malorny B."/>
            <person name="Laemmler C."/>
            <person name="Siebert U."/>
            <person name="Ploetz M."/>
            <person name="Abdulmawjood A."/>
        </authorList>
    </citation>
    <scope>NUCLEOTIDE SEQUENCE [LARGE SCALE GENOMIC DNA]</scope>
    <source>
        <strain evidence="1 2">DSM 26142</strain>
    </source>
</reference>
<keyword evidence="2" id="KW-1185">Reference proteome</keyword>
<proteinExistence type="predicted"/>
<name>A0ABX7IGJ4_9ACTO</name>
<sequence>MHSLFVIGEDQSFSPQWSTYLQNDARVEKAVPGEFTNVFDRMSFPGVVVVIPCVSAIPQELISTVMDNGLEHVRNGENVVFSGRGEEGQALSTAAAAYFFNAEDVHYIGGLDGSLDALTMAMDVMFRLSARGHVIHRRRVEGLEHNPASLLAYMNVLSRNLDPKIQSYELAPLILGVLSGTMADADISALDLQLSPGDENNRELTLPAHALSGARLVRQWTKGMKRTQAASVINFPMNRIPAKRLPGLVDFIDEMWASTGLDSASITLLRESFADISPYSDPDVLFVCSFDDEHAYNRMLQVSSLLSPDVYVWNTCNDTLHRYSQGELKQIAVQPGILEQMSVIVFVGAALREVIGVQETNAMIVLDMTTTDVLGLMQNEHRSFTAGVTETSVQKWNETIGHADRIIVSSSQQRDLYLGYIAGLKRLNAMAYDEDHAYNSLVAVEDGTSQILTAINYPRKALDNVKSVPLYQKTPYGMLAKRTAQGIVNELVKKTGNTVDKAKGSVQK</sequence>
<dbReference type="EMBL" id="CP070228">
    <property type="protein sequence ID" value="QRV02239.1"/>
    <property type="molecule type" value="Genomic_DNA"/>
</dbReference>
<dbReference type="Proteomes" id="UP000602653">
    <property type="component" value="Chromosome"/>
</dbReference>
<accession>A0ABX7IGJ4</accession>
<dbReference type="RefSeq" id="WP_204424583.1">
    <property type="nucleotide sequence ID" value="NZ_CP070228.1"/>
</dbReference>
<evidence type="ECO:0000313" key="1">
    <source>
        <dbReference type="EMBL" id="QRV02239.1"/>
    </source>
</evidence>
<evidence type="ECO:0000313" key="2">
    <source>
        <dbReference type="Proteomes" id="UP000602653"/>
    </source>
</evidence>
<gene>
    <name evidence="1" type="ORF">JTE88_00305</name>
</gene>
<protein>
    <submittedName>
        <fullName evidence="1">Uncharacterized protein</fullName>
    </submittedName>
</protein>